<accession>A0A1F6DIP6</accession>
<organism evidence="2 3">
    <name type="scientific">Candidatus Kaiserbacteria bacterium RIFCSPHIGHO2_02_FULL_49_34</name>
    <dbReference type="NCBI Taxonomy" id="1798491"/>
    <lineage>
        <taxon>Bacteria</taxon>
        <taxon>Candidatus Kaiseribacteriota</taxon>
    </lineage>
</organism>
<keyword evidence="1" id="KW-0812">Transmembrane</keyword>
<dbReference type="STRING" id="1798491.A3C87_03730"/>
<evidence type="ECO:0000313" key="3">
    <source>
        <dbReference type="Proteomes" id="UP000176511"/>
    </source>
</evidence>
<evidence type="ECO:0000313" key="2">
    <source>
        <dbReference type="EMBL" id="OGG61288.1"/>
    </source>
</evidence>
<dbReference type="AlphaFoldDB" id="A0A1F6DIP6"/>
<sequence length="126" mass="13579">MATKKVAAKGLSGGEKVGLGVALTAAAVGAIGAYFLAGSKDAAKNRKMVKSWMLKAKAEVLEGLEQAKKMSAEEYAQLIDKATAVYASTQKASKKDIEEFKDEMSQHWKKLERTGKKVVKKVTDTK</sequence>
<reference evidence="2 3" key="1">
    <citation type="journal article" date="2016" name="Nat. Commun.">
        <title>Thousands of microbial genomes shed light on interconnected biogeochemical processes in an aquifer system.</title>
        <authorList>
            <person name="Anantharaman K."/>
            <person name="Brown C.T."/>
            <person name="Hug L.A."/>
            <person name="Sharon I."/>
            <person name="Castelle C.J."/>
            <person name="Probst A.J."/>
            <person name="Thomas B.C."/>
            <person name="Singh A."/>
            <person name="Wilkins M.J."/>
            <person name="Karaoz U."/>
            <person name="Brodie E.L."/>
            <person name="Williams K.H."/>
            <person name="Hubbard S.S."/>
            <person name="Banfield J.F."/>
        </authorList>
    </citation>
    <scope>NUCLEOTIDE SEQUENCE [LARGE SCALE GENOMIC DNA]</scope>
</reference>
<name>A0A1F6DIP6_9BACT</name>
<dbReference type="Proteomes" id="UP000176511">
    <property type="component" value="Unassembled WGS sequence"/>
</dbReference>
<feature type="transmembrane region" description="Helical" evidence="1">
    <location>
        <begin position="17"/>
        <end position="37"/>
    </location>
</feature>
<proteinExistence type="predicted"/>
<comment type="caution">
    <text evidence="2">The sequence shown here is derived from an EMBL/GenBank/DDBJ whole genome shotgun (WGS) entry which is preliminary data.</text>
</comment>
<protein>
    <submittedName>
        <fullName evidence="2">Uncharacterized protein</fullName>
    </submittedName>
</protein>
<keyword evidence="1" id="KW-0472">Membrane</keyword>
<keyword evidence="1" id="KW-1133">Transmembrane helix</keyword>
<gene>
    <name evidence="2" type="ORF">A3C87_03730</name>
</gene>
<evidence type="ECO:0000256" key="1">
    <source>
        <dbReference type="SAM" id="Phobius"/>
    </source>
</evidence>
<dbReference type="EMBL" id="MFLE01000021">
    <property type="protein sequence ID" value="OGG61288.1"/>
    <property type="molecule type" value="Genomic_DNA"/>
</dbReference>